<dbReference type="EMBL" id="MDYQ01000129">
    <property type="protein sequence ID" value="PRP81141.1"/>
    <property type="molecule type" value="Genomic_DNA"/>
</dbReference>
<evidence type="ECO:0000313" key="1">
    <source>
        <dbReference type="EMBL" id="PRP81141.1"/>
    </source>
</evidence>
<accession>A0A2P6NB21</accession>
<gene>
    <name evidence="1" type="ORF">PROFUN_01975</name>
</gene>
<dbReference type="AlphaFoldDB" id="A0A2P6NB21"/>
<evidence type="ECO:0000313" key="2">
    <source>
        <dbReference type="Proteomes" id="UP000241769"/>
    </source>
</evidence>
<keyword evidence="2" id="KW-1185">Reference proteome</keyword>
<name>A0A2P6NB21_9EUKA</name>
<dbReference type="InParanoid" id="A0A2P6NB21"/>
<comment type="caution">
    <text evidence="1">The sequence shown here is derived from an EMBL/GenBank/DDBJ whole genome shotgun (WGS) entry which is preliminary data.</text>
</comment>
<protein>
    <submittedName>
        <fullName evidence="1">Uncharacterized protein</fullName>
    </submittedName>
</protein>
<organism evidence="1 2">
    <name type="scientific">Planoprotostelium fungivorum</name>
    <dbReference type="NCBI Taxonomy" id="1890364"/>
    <lineage>
        <taxon>Eukaryota</taxon>
        <taxon>Amoebozoa</taxon>
        <taxon>Evosea</taxon>
        <taxon>Variosea</taxon>
        <taxon>Cavosteliida</taxon>
        <taxon>Cavosteliaceae</taxon>
        <taxon>Planoprotostelium</taxon>
    </lineage>
</organism>
<reference evidence="1 2" key="1">
    <citation type="journal article" date="2018" name="Genome Biol. Evol.">
        <title>Multiple Roots of Fruiting Body Formation in Amoebozoa.</title>
        <authorList>
            <person name="Hillmann F."/>
            <person name="Forbes G."/>
            <person name="Novohradska S."/>
            <person name="Ferling I."/>
            <person name="Riege K."/>
            <person name="Groth M."/>
            <person name="Westermann M."/>
            <person name="Marz M."/>
            <person name="Spaller T."/>
            <person name="Winckler T."/>
            <person name="Schaap P."/>
            <person name="Glockner G."/>
        </authorList>
    </citation>
    <scope>NUCLEOTIDE SEQUENCE [LARGE SCALE GENOMIC DNA]</scope>
    <source>
        <strain evidence="1 2">Jena</strain>
    </source>
</reference>
<proteinExistence type="predicted"/>
<dbReference type="Proteomes" id="UP000241769">
    <property type="component" value="Unassembled WGS sequence"/>
</dbReference>
<sequence>MECGIPGLVKLAVVYLLKTCPRAGLKKANSEAQPLPMLPTTGRLQFKCRVQRLSCKRRAKTFWLMKAYDCLILLDDFKSVKKNHYTNVTSLKLFRRVPPKPMSTVVPVGTCNSQTPANFFKRMLSPNILEKICRGSRQRYPIVAKTGKHENIQLDSSHYLKFAVAQLSEMVTFHKSQKELRNMLSGTSLSINKYNQICSYLHPPWETIWPMVNRNFETSIIPGGYATLERLH</sequence>